<organism evidence="9 10">
    <name type="scientific">Drosophila willistoni</name>
    <name type="common">Fruit fly</name>
    <dbReference type="NCBI Taxonomy" id="7260"/>
    <lineage>
        <taxon>Eukaryota</taxon>
        <taxon>Metazoa</taxon>
        <taxon>Ecdysozoa</taxon>
        <taxon>Arthropoda</taxon>
        <taxon>Hexapoda</taxon>
        <taxon>Insecta</taxon>
        <taxon>Pterygota</taxon>
        <taxon>Neoptera</taxon>
        <taxon>Endopterygota</taxon>
        <taxon>Diptera</taxon>
        <taxon>Brachycera</taxon>
        <taxon>Muscomorpha</taxon>
        <taxon>Ephydroidea</taxon>
        <taxon>Drosophilidae</taxon>
        <taxon>Drosophila</taxon>
        <taxon>Sophophora</taxon>
    </lineage>
</organism>
<sequence length="362" mass="41887">MSNLQTTEKWRPSASLILVAKSKSVGTNYNLLMLKRSDRTAIMPNQTVFPGGLLDTEADETVAWLQYFDEFGIKEEALRQLVLIHDNRPNILAPQGTGCYDRFFKRTSIWAREIILRLTALRECFEEVGILLCRNRNNLDYGQVAQYENVPDLEYWQQRVHNKPSEFLELCRTLKVVPDLWALYEWSAWASPATVGKRHETVFFIAFVDTQPTLLSEPSEVKQTMWLTPLEFLRLARLNEIWFLPPQVYELSRLLTIKDYESLLEFSKQRSRLGTTMFMPVAYVCGEAMVCVLPGDDFYVKESHLATEYIEFPGTSEEFRARAKLVHRYDLFGPAALNVELNFPPPNGHLKPQNLPKDLLKL</sequence>
<name>B4N166_DROWI</name>
<dbReference type="PANTHER" id="PTHR12318">
    <property type="entry name" value="TESTOSTERONE-REGULATED PROTEIN RP2"/>
    <property type="match status" value="1"/>
</dbReference>
<dbReference type="SUPFAM" id="SSF55811">
    <property type="entry name" value="Nudix"/>
    <property type="match status" value="1"/>
</dbReference>
<dbReference type="CDD" id="cd18870">
    <property type="entry name" value="NUDIX_AcylCoAdiphos_Nudt19"/>
    <property type="match status" value="1"/>
</dbReference>
<protein>
    <recommendedName>
        <fullName evidence="8">Nudix hydrolase domain-containing protein</fullName>
    </recommendedName>
</protein>
<dbReference type="Proteomes" id="UP000007798">
    <property type="component" value="Unassembled WGS sequence"/>
</dbReference>
<evidence type="ECO:0000256" key="3">
    <source>
        <dbReference type="ARBA" id="ARBA00005582"/>
    </source>
</evidence>
<dbReference type="KEGG" id="dwi:6643986"/>
<dbReference type="GO" id="GO:0005739">
    <property type="term" value="C:mitochondrion"/>
    <property type="evidence" value="ECO:0007669"/>
    <property type="project" value="TreeGrafter"/>
</dbReference>
<dbReference type="AlphaFoldDB" id="B4N166"/>
<dbReference type="PANTHER" id="PTHR12318:SF0">
    <property type="entry name" value="ACYL-COENZYME A DIPHOSPHATASE NUDT19"/>
    <property type="match status" value="1"/>
</dbReference>
<reference evidence="9 10" key="1">
    <citation type="journal article" date="2007" name="Nature">
        <title>Evolution of genes and genomes on the Drosophila phylogeny.</title>
        <authorList>
            <consortium name="Drosophila 12 Genomes Consortium"/>
            <person name="Clark A.G."/>
            <person name="Eisen M.B."/>
            <person name="Smith D.R."/>
            <person name="Bergman C.M."/>
            <person name="Oliver B."/>
            <person name="Markow T.A."/>
            <person name="Kaufman T.C."/>
            <person name="Kellis M."/>
            <person name="Gelbart W."/>
            <person name="Iyer V.N."/>
            <person name="Pollard D.A."/>
            <person name="Sackton T.B."/>
            <person name="Larracuente A.M."/>
            <person name="Singh N.D."/>
            <person name="Abad J.P."/>
            <person name="Abt D.N."/>
            <person name="Adryan B."/>
            <person name="Aguade M."/>
            <person name="Akashi H."/>
            <person name="Anderson W.W."/>
            <person name="Aquadro C.F."/>
            <person name="Ardell D.H."/>
            <person name="Arguello R."/>
            <person name="Artieri C.G."/>
            <person name="Barbash D.A."/>
            <person name="Barker D."/>
            <person name="Barsanti P."/>
            <person name="Batterham P."/>
            <person name="Batzoglou S."/>
            <person name="Begun D."/>
            <person name="Bhutkar A."/>
            <person name="Blanco E."/>
            <person name="Bosak S.A."/>
            <person name="Bradley R.K."/>
            <person name="Brand A.D."/>
            <person name="Brent M.R."/>
            <person name="Brooks A.N."/>
            <person name="Brown R.H."/>
            <person name="Butlin R.K."/>
            <person name="Caggese C."/>
            <person name="Calvi B.R."/>
            <person name="Bernardo de Carvalho A."/>
            <person name="Caspi A."/>
            <person name="Castrezana S."/>
            <person name="Celniker S.E."/>
            <person name="Chang J.L."/>
            <person name="Chapple C."/>
            <person name="Chatterji S."/>
            <person name="Chinwalla A."/>
            <person name="Civetta A."/>
            <person name="Clifton S.W."/>
            <person name="Comeron J.M."/>
            <person name="Costello J.C."/>
            <person name="Coyne J.A."/>
            <person name="Daub J."/>
            <person name="David R.G."/>
            <person name="Delcher A.L."/>
            <person name="Delehaunty K."/>
            <person name="Do C.B."/>
            <person name="Ebling H."/>
            <person name="Edwards K."/>
            <person name="Eickbush T."/>
            <person name="Evans J.D."/>
            <person name="Filipski A."/>
            <person name="Findeiss S."/>
            <person name="Freyhult E."/>
            <person name="Fulton L."/>
            <person name="Fulton R."/>
            <person name="Garcia A.C."/>
            <person name="Gardiner A."/>
            <person name="Garfield D.A."/>
            <person name="Garvin B.E."/>
            <person name="Gibson G."/>
            <person name="Gilbert D."/>
            <person name="Gnerre S."/>
            <person name="Godfrey J."/>
            <person name="Good R."/>
            <person name="Gotea V."/>
            <person name="Gravely B."/>
            <person name="Greenberg A.J."/>
            <person name="Griffiths-Jones S."/>
            <person name="Gross S."/>
            <person name="Guigo R."/>
            <person name="Gustafson E.A."/>
            <person name="Haerty W."/>
            <person name="Hahn M.W."/>
            <person name="Halligan D.L."/>
            <person name="Halpern A.L."/>
            <person name="Halter G.M."/>
            <person name="Han M.V."/>
            <person name="Heger A."/>
            <person name="Hillier L."/>
            <person name="Hinrichs A.S."/>
            <person name="Holmes I."/>
            <person name="Hoskins R.A."/>
            <person name="Hubisz M.J."/>
            <person name="Hultmark D."/>
            <person name="Huntley M.A."/>
            <person name="Jaffe D.B."/>
            <person name="Jagadeeshan S."/>
            <person name="Jeck W.R."/>
            <person name="Johnson J."/>
            <person name="Jones C.D."/>
            <person name="Jordan W.C."/>
            <person name="Karpen G.H."/>
            <person name="Kataoka E."/>
            <person name="Keightley P.D."/>
            <person name="Kheradpour P."/>
            <person name="Kirkness E.F."/>
            <person name="Koerich L.B."/>
            <person name="Kristiansen K."/>
            <person name="Kudrna D."/>
            <person name="Kulathinal R.J."/>
            <person name="Kumar S."/>
            <person name="Kwok R."/>
            <person name="Lander E."/>
            <person name="Langley C.H."/>
            <person name="Lapoint R."/>
            <person name="Lazzaro B.P."/>
            <person name="Lee S.J."/>
            <person name="Levesque L."/>
            <person name="Li R."/>
            <person name="Lin C.F."/>
            <person name="Lin M.F."/>
            <person name="Lindblad-Toh K."/>
            <person name="Llopart A."/>
            <person name="Long M."/>
            <person name="Low L."/>
            <person name="Lozovsky E."/>
            <person name="Lu J."/>
            <person name="Luo M."/>
            <person name="Machado C.A."/>
            <person name="Makalowski W."/>
            <person name="Marzo M."/>
            <person name="Matsuda M."/>
            <person name="Matzkin L."/>
            <person name="McAllister B."/>
            <person name="McBride C.S."/>
            <person name="McKernan B."/>
            <person name="McKernan K."/>
            <person name="Mendez-Lago M."/>
            <person name="Minx P."/>
            <person name="Mollenhauer M.U."/>
            <person name="Montooth K."/>
            <person name="Mount S.M."/>
            <person name="Mu X."/>
            <person name="Myers E."/>
            <person name="Negre B."/>
            <person name="Newfeld S."/>
            <person name="Nielsen R."/>
            <person name="Noor M.A."/>
            <person name="O'Grady P."/>
            <person name="Pachter L."/>
            <person name="Papaceit M."/>
            <person name="Parisi M.J."/>
            <person name="Parisi M."/>
            <person name="Parts L."/>
            <person name="Pedersen J.S."/>
            <person name="Pesole G."/>
            <person name="Phillippy A.M."/>
            <person name="Ponting C.P."/>
            <person name="Pop M."/>
            <person name="Porcelli D."/>
            <person name="Powell J.R."/>
            <person name="Prohaska S."/>
            <person name="Pruitt K."/>
            <person name="Puig M."/>
            <person name="Quesneville H."/>
            <person name="Ram K.R."/>
            <person name="Rand D."/>
            <person name="Rasmussen M.D."/>
            <person name="Reed L.K."/>
            <person name="Reenan R."/>
            <person name="Reily A."/>
            <person name="Remington K.A."/>
            <person name="Rieger T.T."/>
            <person name="Ritchie M.G."/>
            <person name="Robin C."/>
            <person name="Rogers Y.H."/>
            <person name="Rohde C."/>
            <person name="Rozas J."/>
            <person name="Rubenfield M.J."/>
            <person name="Ruiz A."/>
            <person name="Russo S."/>
            <person name="Salzberg S.L."/>
            <person name="Sanchez-Gracia A."/>
            <person name="Saranga D.J."/>
            <person name="Sato H."/>
            <person name="Schaeffer S.W."/>
            <person name="Schatz M.C."/>
            <person name="Schlenke T."/>
            <person name="Schwartz R."/>
            <person name="Segarra C."/>
            <person name="Singh R.S."/>
            <person name="Sirot L."/>
            <person name="Sirota M."/>
            <person name="Sisneros N.B."/>
            <person name="Smith C.D."/>
            <person name="Smith T.F."/>
            <person name="Spieth J."/>
            <person name="Stage D.E."/>
            <person name="Stark A."/>
            <person name="Stephan W."/>
            <person name="Strausberg R.L."/>
            <person name="Strempel S."/>
            <person name="Sturgill D."/>
            <person name="Sutton G."/>
            <person name="Sutton G.G."/>
            <person name="Tao W."/>
            <person name="Teichmann S."/>
            <person name="Tobari Y.N."/>
            <person name="Tomimura Y."/>
            <person name="Tsolas J.M."/>
            <person name="Valente V.L."/>
            <person name="Venter E."/>
            <person name="Venter J.C."/>
            <person name="Vicario S."/>
            <person name="Vieira F.G."/>
            <person name="Vilella A.J."/>
            <person name="Villasante A."/>
            <person name="Walenz B."/>
            <person name="Wang J."/>
            <person name="Wasserman M."/>
            <person name="Watts T."/>
            <person name="Wilson D."/>
            <person name="Wilson R.K."/>
            <person name="Wing R.A."/>
            <person name="Wolfner M.F."/>
            <person name="Wong A."/>
            <person name="Wong G.K."/>
            <person name="Wu C.I."/>
            <person name="Wu G."/>
            <person name="Yamamoto D."/>
            <person name="Yang H.P."/>
            <person name="Yang S.P."/>
            <person name="Yorke J.A."/>
            <person name="Yoshida K."/>
            <person name="Zdobnov E."/>
            <person name="Zhang P."/>
            <person name="Zhang Y."/>
            <person name="Zimin A.V."/>
            <person name="Baldwin J."/>
            <person name="Abdouelleil A."/>
            <person name="Abdulkadir J."/>
            <person name="Abebe A."/>
            <person name="Abera B."/>
            <person name="Abreu J."/>
            <person name="Acer S.C."/>
            <person name="Aftuck L."/>
            <person name="Alexander A."/>
            <person name="An P."/>
            <person name="Anderson E."/>
            <person name="Anderson S."/>
            <person name="Arachi H."/>
            <person name="Azer M."/>
            <person name="Bachantsang P."/>
            <person name="Barry A."/>
            <person name="Bayul T."/>
            <person name="Berlin A."/>
            <person name="Bessette D."/>
            <person name="Bloom T."/>
            <person name="Blye J."/>
            <person name="Boguslavskiy L."/>
            <person name="Bonnet C."/>
            <person name="Boukhgalter B."/>
            <person name="Bourzgui I."/>
            <person name="Brown A."/>
            <person name="Cahill P."/>
            <person name="Channer S."/>
            <person name="Cheshatsang Y."/>
            <person name="Chuda L."/>
            <person name="Citroen M."/>
            <person name="Collymore A."/>
            <person name="Cooke P."/>
            <person name="Costello M."/>
            <person name="D'Aco K."/>
            <person name="Daza R."/>
            <person name="De Haan G."/>
            <person name="DeGray S."/>
            <person name="DeMaso C."/>
            <person name="Dhargay N."/>
            <person name="Dooley K."/>
            <person name="Dooley E."/>
            <person name="Doricent M."/>
            <person name="Dorje P."/>
            <person name="Dorjee K."/>
            <person name="Dupes A."/>
            <person name="Elong R."/>
            <person name="Falk J."/>
            <person name="Farina A."/>
            <person name="Faro S."/>
            <person name="Ferguson D."/>
            <person name="Fisher S."/>
            <person name="Foley C.D."/>
            <person name="Franke A."/>
            <person name="Friedrich D."/>
            <person name="Gadbois L."/>
            <person name="Gearin G."/>
            <person name="Gearin C.R."/>
            <person name="Giannoukos G."/>
            <person name="Goode T."/>
            <person name="Graham J."/>
            <person name="Grandbois E."/>
            <person name="Grewal S."/>
            <person name="Gyaltsen K."/>
            <person name="Hafez N."/>
            <person name="Hagos B."/>
            <person name="Hall J."/>
            <person name="Henson C."/>
            <person name="Hollinger A."/>
            <person name="Honan T."/>
            <person name="Huard M.D."/>
            <person name="Hughes L."/>
            <person name="Hurhula B."/>
            <person name="Husby M.E."/>
            <person name="Kamat A."/>
            <person name="Kanga B."/>
            <person name="Kashin S."/>
            <person name="Khazanovich D."/>
            <person name="Kisner P."/>
            <person name="Lance K."/>
            <person name="Lara M."/>
            <person name="Lee W."/>
            <person name="Lennon N."/>
            <person name="Letendre F."/>
            <person name="LeVine R."/>
            <person name="Lipovsky A."/>
            <person name="Liu X."/>
            <person name="Liu J."/>
            <person name="Liu S."/>
            <person name="Lokyitsang T."/>
            <person name="Lokyitsang Y."/>
            <person name="Lubonja R."/>
            <person name="Lui A."/>
            <person name="MacDonald P."/>
            <person name="Magnisalis V."/>
            <person name="Maru K."/>
            <person name="Matthews C."/>
            <person name="McCusker W."/>
            <person name="McDonough S."/>
            <person name="Mehta T."/>
            <person name="Meldrim J."/>
            <person name="Meneus L."/>
            <person name="Mihai O."/>
            <person name="Mihalev A."/>
            <person name="Mihova T."/>
            <person name="Mittelman R."/>
            <person name="Mlenga V."/>
            <person name="Montmayeur A."/>
            <person name="Mulrain L."/>
            <person name="Navidi A."/>
            <person name="Naylor J."/>
            <person name="Negash T."/>
            <person name="Nguyen T."/>
            <person name="Nguyen N."/>
            <person name="Nicol R."/>
            <person name="Norbu C."/>
            <person name="Norbu N."/>
            <person name="Novod N."/>
            <person name="O'Neill B."/>
            <person name="Osman S."/>
            <person name="Markiewicz E."/>
            <person name="Oyono O.L."/>
            <person name="Patti C."/>
            <person name="Phunkhang P."/>
            <person name="Pierre F."/>
            <person name="Priest M."/>
            <person name="Raghuraman S."/>
            <person name="Rege F."/>
            <person name="Reyes R."/>
            <person name="Rise C."/>
            <person name="Rogov P."/>
            <person name="Ross K."/>
            <person name="Ryan E."/>
            <person name="Settipalli S."/>
            <person name="Shea T."/>
            <person name="Sherpa N."/>
            <person name="Shi L."/>
            <person name="Shih D."/>
            <person name="Sparrow T."/>
            <person name="Spaulding J."/>
            <person name="Stalker J."/>
            <person name="Stange-Thomann N."/>
            <person name="Stavropoulos S."/>
            <person name="Stone C."/>
            <person name="Strader C."/>
            <person name="Tesfaye S."/>
            <person name="Thomson T."/>
            <person name="Thoulutsang Y."/>
            <person name="Thoulutsang D."/>
            <person name="Topham K."/>
            <person name="Topping I."/>
            <person name="Tsamla T."/>
            <person name="Vassiliev H."/>
            <person name="Vo A."/>
            <person name="Wangchuk T."/>
            <person name="Wangdi T."/>
            <person name="Weiand M."/>
            <person name="Wilkinson J."/>
            <person name="Wilson A."/>
            <person name="Yadav S."/>
            <person name="Young G."/>
            <person name="Yu Q."/>
            <person name="Zembek L."/>
            <person name="Zhong D."/>
            <person name="Zimmer A."/>
            <person name="Zwirko Z."/>
            <person name="Jaffe D.B."/>
            <person name="Alvarez P."/>
            <person name="Brockman W."/>
            <person name="Butler J."/>
            <person name="Chin C."/>
            <person name="Gnerre S."/>
            <person name="Grabherr M."/>
            <person name="Kleber M."/>
            <person name="Mauceli E."/>
            <person name="MacCallum I."/>
        </authorList>
    </citation>
    <scope>NUCLEOTIDE SEQUENCE [LARGE SCALE GENOMIC DNA]</scope>
    <source>
        <strain evidence="10">Tucson 14030-0811.24</strain>
    </source>
</reference>
<dbReference type="PROSITE" id="PS51462">
    <property type="entry name" value="NUDIX"/>
    <property type="match status" value="1"/>
</dbReference>
<dbReference type="eggNOG" id="KOG3904">
    <property type="taxonomic scope" value="Eukaryota"/>
</dbReference>
<keyword evidence="5" id="KW-0378">Hydrolase</keyword>
<keyword evidence="6" id="KW-0460">Magnesium</keyword>
<dbReference type="OrthoDB" id="1695362at2759"/>
<dbReference type="STRING" id="7260.B4N166"/>
<dbReference type="FunCoup" id="B4N166">
    <property type="interactions" value="81"/>
</dbReference>
<accession>B4N166</accession>
<evidence type="ECO:0000313" key="10">
    <source>
        <dbReference type="Proteomes" id="UP000007798"/>
    </source>
</evidence>
<comment type="similarity">
    <text evidence="3">Belongs to the Nudix hydrolase family.</text>
</comment>
<gene>
    <name evidence="9" type="primary">Dwil\GK24223</name>
    <name evidence="9" type="ORF">Dwil_GK24223</name>
</gene>
<evidence type="ECO:0000256" key="4">
    <source>
        <dbReference type="ARBA" id="ARBA00022723"/>
    </source>
</evidence>
<dbReference type="InterPro" id="IPR039121">
    <property type="entry name" value="NUDT19"/>
</dbReference>
<dbReference type="InterPro" id="IPR000086">
    <property type="entry name" value="NUDIX_hydrolase_dom"/>
</dbReference>
<proteinExistence type="inferred from homology"/>
<feature type="domain" description="Nudix hydrolase" evidence="8">
    <location>
        <begin position="9"/>
        <end position="249"/>
    </location>
</feature>
<keyword evidence="4" id="KW-0479">Metal-binding</keyword>
<evidence type="ECO:0000256" key="5">
    <source>
        <dbReference type="ARBA" id="ARBA00022801"/>
    </source>
</evidence>
<dbReference type="InParanoid" id="B4N166"/>
<evidence type="ECO:0000256" key="1">
    <source>
        <dbReference type="ARBA" id="ARBA00001936"/>
    </source>
</evidence>
<evidence type="ECO:0000256" key="6">
    <source>
        <dbReference type="ARBA" id="ARBA00022842"/>
    </source>
</evidence>
<evidence type="ECO:0000313" key="9">
    <source>
        <dbReference type="EMBL" id="EDW78048.2"/>
    </source>
</evidence>
<dbReference type="GO" id="GO:0046872">
    <property type="term" value="F:metal ion binding"/>
    <property type="evidence" value="ECO:0007669"/>
    <property type="project" value="UniProtKB-KW"/>
</dbReference>
<dbReference type="HOGENOM" id="CLU_059078_1_0_1"/>
<dbReference type="InterPro" id="IPR015797">
    <property type="entry name" value="NUDIX_hydrolase-like_dom_sf"/>
</dbReference>
<keyword evidence="10" id="KW-1185">Reference proteome</keyword>
<evidence type="ECO:0000256" key="7">
    <source>
        <dbReference type="ARBA" id="ARBA00023211"/>
    </source>
</evidence>
<dbReference type="Gene3D" id="3.90.79.10">
    <property type="entry name" value="Nucleoside Triphosphate Pyrophosphohydrolase"/>
    <property type="match status" value="1"/>
</dbReference>
<dbReference type="GO" id="GO:0016818">
    <property type="term" value="F:hydrolase activity, acting on acid anhydrides, in phosphorus-containing anhydrides"/>
    <property type="evidence" value="ECO:0007669"/>
    <property type="project" value="InterPro"/>
</dbReference>
<keyword evidence="7" id="KW-0464">Manganese</keyword>
<evidence type="ECO:0000259" key="8">
    <source>
        <dbReference type="PROSITE" id="PS51462"/>
    </source>
</evidence>
<comment type="cofactor">
    <cofactor evidence="1">
        <name>Mn(2+)</name>
        <dbReference type="ChEBI" id="CHEBI:29035"/>
    </cofactor>
</comment>
<comment type="cofactor">
    <cofactor evidence="2">
        <name>Mg(2+)</name>
        <dbReference type="ChEBI" id="CHEBI:18420"/>
    </cofactor>
</comment>
<evidence type="ECO:0000256" key="2">
    <source>
        <dbReference type="ARBA" id="ARBA00001946"/>
    </source>
</evidence>
<dbReference type="EMBL" id="CH963920">
    <property type="protein sequence ID" value="EDW78048.2"/>
    <property type="molecule type" value="Genomic_DNA"/>
</dbReference>